<evidence type="ECO:0000256" key="3">
    <source>
        <dbReference type="ARBA" id="ARBA00022786"/>
    </source>
</evidence>
<dbReference type="AlphaFoldDB" id="A0A8J2X381"/>
<keyword evidence="3" id="KW-0833">Ubl conjugation pathway</keyword>
<keyword evidence="7" id="KW-1185">Reference proteome</keyword>
<evidence type="ECO:0000313" key="6">
    <source>
        <dbReference type="EMBL" id="CAH0377092.1"/>
    </source>
</evidence>
<organism evidence="6 7">
    <name type="scientific">Pelagomonas calceolata</name>
    <dbReference type="NCBI Taxonomy" id="35677"/>
    <lineage>
        <taxon>Eukaryota</taxon>
        <taxon>Sar</taxon>
        <taxon>Stramenopiles</taxon>
        <taxon>Ochrophyta</taxon>
        <taxon>Pelagophyceae</taxon>
        <taxon>Pelagomonadales</taxon>
        <taxon>Pelagomonadaceae</taxon>
        <taxon>Pelagomonas</taxon>
    </lineage>
</organism>
<feature type="domain" description="TATA-binding protein interacting (TIP20)" evidence="5">
    <location>
        <begin position="1058"/>
        <end position="1182"/>
    </location>
</feature>
<dbReference type="InterPro" id="IPR016024">
    <property type="entry name" value="ARM-type_fold"/>
</dbReference>
<evidence type="ECO:0000313" key="7">
    <source>
        <dbReference type="Proteomes" id="UP000789595"/>
    </source>
</evidence>
<accession>A0A8J2X381</accession>
<dbReference type="EMBL" id="CAKKNE010000005">
    <property type="protein sequence ID" value="CAH0377092.1"/>
    <property type="molecule type" value="Genomic_DNA"/>
</dbReference>
<dbReference type="GO" id="GO:0010265">
    <property type="term" value="P:SCF complex assembly"/>
    <property type="evidence" value="ECO:0007669"/>
    <property type="project" value="InterPro"/>
</dbReference>
<comment type="similarity">
    <text evidence="1">Belongs to the CAND family.</text>
</comment>
<proteinExistence type="inferred from homology"/>
<dbReference type="Proteomes" id="UP000789595">
    <property type="component" value="Unassembled WGS sequence"/>
</dbReference>
<dbReference type="InterPro" id="IPR013932">
    <property type="entry name" value="TATA-bd_TIP120"/>
</dbReference>
<dbReference type="Pfam" id="PF25782">
    <property type="entry name" value="TPR_CAND1"/>
    <property type="match status" value="1"/>
</dbReference>
<dbReference type="Pfam" id="PF08623">
    <property type="entry name" value="TIP120"/>
    <property type="match status" value="1"/>
</dbReference>
<evidence type="ECO:0000259" key="5">
    <source>
        <dbReference type="Pfam" id="PF08623"/>
    </source>
</evidence>
<dbReference type="OrthoDB" id="6260732at2759"/>
<dbReference type="SUPFAM" id="SSF48371">
    <property type="entry name" value="ARM repeat"/>
    <property type="match status" value="1"/>
</dbReference>
<dbReference type="Gene3D" id="1.25.10.10">
    <property type="entry name" value="Leucine-rich Repeat Variant"/>
    <property type="match status" value="1"/>
</dbReference>
<dbReference type="InterPro" id="IPR039852">
    <property type="entry name" value="CAND1/CAND2"/>
</dbReference>
<comment type="caution">
    <text evidence="6">The sequence shown here is derived from an EMBL/GenBank/DDBJ whole genome shotgun (WGS) entry which is preliminary data.</text>
</comment>
<dbReference type="InterPro" id="IPR011989">
    <property type="entry name" value="ARM-like"/>
</dbReference>
<protein>
    <recommendedName>
        <fullName evidence="5">TATA-binding protein interacting (TIP20) domain-containing protein</fullName>
    </recommendedName>
</protein>
<name>A0A8J2X381_9STRA</name>
<sequence>MASPAALNALLDKTSDWDKDERYMATNDLIQELQKDAQLDAAMERRVCAAVLRQLDDKSTDVQSIAVKCLGVLLKKVREAQVGEISDKLCSLILDGTDELRDVYSIGLKTLLRDVPRASGEAVAGRLAARLVGGVRDDAKAESRVEALENLTDLLKRFGAAVAKDHGAVLDAALQRLDDPKNVVRKRAAHCLAALALTCSEPHLEKLTTTLLRRVDAAGRDASKARTPVAAIGTVARGVGQRLGTHLDRLVPALVAPLGDADDAESNDPERNELRETCLHGLEELVRRCPAEAEAHVDALLETALAFAAFDPNYSYGDEDEEMDADDEEEDEEYEDDYGDEDDDDDTSWKVRRAAVRVCGAVAEAKPRSSLVDLATALVGRFKEREENVRVDVVETLTKLVKTMAQTDALAALAPQACRACKKPISGKVGDNLKTKSACFGLLRELCVSAPPGALGEEDVRLVAEASGRGLAEKSQSLKLEGAKLLRSALARGEEAKCIVDDAVPRAIDAVKAEWYKLIEEGLRLCVAVAELVRPIDADMAEGEGMDVASKLLEAARPRLVAGAVDLEIRERAIECVGDVTARFADVMDSELLKGAVSDLVEQLDREATRCSALRALAVIANSPRSSATATLVLEKGGLGTLSSFLEHHARPLQQATLEALGALLRTLPPKSKLKAGDVACTLTNASTLAKDSDLHLAHLATKSIAAAVSQCTLDKKAKTACENDVLPAALTLAASPLLQGAPLDGLADVFEAIALKGGGGALGFDALLSALPDAARVAKEEDPVRGSRQARKNVAVVIARLCAAADASTLKKAVANLVNQVGDENKLLAVTALGELGRRCDLSKLGAISTLTACLGAGDVGDADEAKTAAAAALGSCVAGAPHELDGLLDALDEDPCPREYLLLIALREVVAHAPSDRIKSVALRLVQRLLTAVQGNQEAVADSAAECAGALAAIAPEAVAQHFLDPLLNASDVKHKASAAACAKAATSAKLATDASVAAALVDRLEPLLKLLDDEDLDCKKKSLGLVHAAAHNRLSLLEAHSGFVESRLATLAALKIEHVVDLGPFKHKVDDGLPLRKAALAALATLVDRKAIQDTAGCVDVVAGALADKNADVQAQAHQLLVKLCALDAASVLAKADAICEPLDKAVHKKIKEGTAKDDRAWDLVRSALRAVLAVKELPGGCPRADALLEKARAKDKLAAELAALAK</sequence>
<gene>
    <name evidence="6" type="ORF">PECAL_5P16720</name>
</gene>
<evidence type="ECO:0000256" key="4">
    <source>
        <dbReference type="SAM" id="MobiDB-lite"/>
    </source>
</evidence>
<dbReference type="PANTHER" id="PTHR12696">
    <property type="entry name" value="TIP120"/>
    <property type="match status" value="1"/>
</dbReference>
<reference evidence="6" key="1">
    <citation type="submission" date="2021-11" db="EMBL/GenBank/DDBJ databases">
        <authorList>
            <consortium name="Genoscope - CEA"/>
            <person name="William W."/>
        </authorList>
    </citation>
    <scope>NUCLEOTIDE SEQUENCE</scope>
</reference>
<evidence type="ECO:0000256" key="1">
    <source>
        <dbReference type="ARBA" id="ARBA00007657"/>
    </source>
</evidence>
<feature type="region of interest" description="Disordered" evidence="4">
    <location>
        <begin position="315"/>
        <end position="347"/>
    </location>
</feature>
<feature type="compositionally biased region" description="Acidic residues" evidence="4">
    <location>
        <begin position="317"/>
        <end position="346"/>
    </location>
</feature>
<evidence type="ECO:0000256" key="2">
    <source>
        <dbReference type="ARBA" id="ARBA00022737"/>
    </source>
</evidence>
<keyword evidence="2" id="KW-0677">Repeat</keyword>